<reference evidence="1 2" key="1">
    <citation type="submission" date="2020-04" db="EMBL/GenBank/DDBJ databases">
        <title>A Flavivirga sp. nov.</title>
        <authorList>
            <person name="Sun X."/>
        </authorList>
    </citation>
    <scope>NUCLEOTIDE SEQUENCE [LARGE SCALE GENOMIC DNA]</scope>
    <source>
        <strain evidence="1 2">Y03</strain>
    </source>
</reference>
<organism evidence="1 2">
    <name type="scientific">Flavivirga algicola</name>
    <dbReference type="NCBI Taxonomy" id="2729136"/>
    <lineage>
        <taxon>Bacteria</taxon>
        <taxon>Pseudomonadati</taxon>
        <taxon>Bacteroidota</taxon>
        <taxon>Flavobacteriia</taxon>
        <taxon>Flavobacteriales</taxon>
        <taxon>Flavobacteriaceae</taxon>
        <taxon>Flavivirga</taxon>
    </lineage>
</organism>
<name>A0ABX1S2P8_9FLAO</name>
<dbReference type="EMBL" id="JABBHF010000009">
    <property type="protein sequence ID" value="NMH89019.1"/>
    <property type="molecule type" value="Genomic_DNA"/>
</dbReference>
<dbReference type="Proteomes" id="UP000746690">
    <property type="component" value="Unassembled WGS sequence"/>
</dbReference>
<dbReference type="RefSeq" id="WP_169675582.1">
    <property type="nucleotide sequence ID" value="NZ_JABBHF010000009.1"/>
</dbReference>
<gene>
    <name evidence="1" type="ORF">HHX25_16015</name>
</gene>
<evidence type="ECO:0000313" key="2">
    <source>
        <dbReference type="Proteomes" id="UP000746690"/>
    </source>
</evidence>
<protein>
    <submittedName>
        <fullName evidence="1">Uncharacterized protein</fullName>
    </submittedName>
</protein>
<sequence>MNESETIKKIEDTLLKIANHKDNPDIVFIEIDTGGSEEGIIPYLNLYGNLILNQENLDNVIQKAIGKDEFGYIIDILDCVIWNDFEIEIPSLYPNWPNELEIGNLKIINAIKKTIDGNRKKFSHIRKLYFHYVDNFDFVKIIDKAA</sequence>
<accession>A0ABX1S2P8</accession>
<evidence type="ECO:0000313" key="1">
    <source>
        <dbReference type="EMBL" id="NMH89019.1"/>
    </source>
</evidence>
<keyword evidence="2" id="KW-1185">Reference proteome</keyword>
<comment type="caution">
    <text evidence="1">The sequence shown here is derived from an EMBL/GenBank/DDBJ whole genome shotgun (WGS) entry which is preliminary data.</text>
</comment>
<proteinExistence type="predicted"/>